<keyword evidence="4" id="KW-1185">Reference proteome</keyword>
<dbReference type="Proteomes" id="UP001204953">
    <property type="component" value="Unassembled WGS sequence"/>
</dbReference>
<evidence type="ECO:0000256" key="1">
    <source>
        <dbReference type="SAM" id="MobiDB-lite"/>
    </source>
</evidence>
<evidence type="ECO:0000256" key="2">
    <source>
        <dbReference type="SAM" id="Phobius"/>
    </source>
</evidence>
<name>A0AAE3GSI6_9CYAN</name>
<dbReference type="EMBL" id="JAMZMM010000119">
    <property type="protein sequence ID" value="MCP2729474.1"/>
    <property type="molecule type" value="Genomic_DNA"/>
</dbReference>
<dbReference type="AlphaFoldDB" id="A0AAE3GSI6"/>
<keyword evidence="2" id="KW-0812">Transmembrane</keyword>
<accession>A0AAE3GSI6</accession>
<keyword evidence="2" id="KW-0472">Membrane</keyword>
<feature type="region of interest" description="Disordered" evidence="1">
    <location>
        <begin position="1"/>
        <end position="35"/>
    </location>
</feature>
<keyword evidence="2" id="KW-1133">Transmembrane helix</keyword>
<feature type="non-terminal residue" evidence="3">
    <location>
        <position position="1"/>
    </location>
</feature>
<feature type="transmembrane region" description="Helical" evidence="2">
    <location>
        <begin position="49"/>
        <end position="72"/>
    </location>
</feature>
<organism evidence="3 4">
    <name type="scientific">Limnofasciculus baicalensis BBK-W-15</name>
    <dbReference type="NCBI Taxonomy" id="2699891"/>
    <lineage>
        <taxon>Bacteria</taxon>
        <taxon>Bacillati</taxon>
        <taxon>Cyanobacteriota</taxon>
        <taxon>Cyanophyceae</taxon>
        <taxon>Coleofasciculales</taxon>
        <taxon>Coleofasciculaceae</taxon>
        <taxon>Limnofasciculus</taxon>
        <taxon>Limnofasciculus baicalensis</taxon>
    </lineage>
</organism>
<proteinExistence type="predicted"/>
<gene>
    <name evidence="3" type="ORF">NJ959_13535</name>
</gene>
<comment type="caution">
    <text evidence="3">The sequence shown here is derived from an EMBL/GenBank/DDBJ whole genome shotgun (WGS) entry which is preliminary data.</text>
</comment>
<protein>
    <submittedName>
        <fullName evidence="3">Chromosome segregation ATPase</fullName>
    </submittedName>
</protein>
<evidence type="ECO:0000313" key="4">
    <source>
        <dbReference type="Proteomes" id="UP001204953"/>
    </source>
</evidence>
<reference evidence="3" key="1">
    <citation type="submission" date="2022-06" db="EMBL/GenBank/DDBJ databases">
        <title>New cyanobacteria of genus Symplocastrum in benthos of Lake Baikal.</title>
        <authorList>
            <person name="Sorokovikova E."/>
            <person name="Tikhonova I."/>
            <person name="Krasnopeev A."/>
            <person name="Evseev P."/>
            <person name="Gladkikh A."/>
            <person name="Belykh O."/>
        </authorList>
    </citation>
    <scope>NUCLEOTIDE SEQUENCE</scope>
    <source>
        <strain evidence="3">BBK-W-15</strain>
    </source>
</reference>
<feature type="compositionally biased region" description="Polar residues" evidence="1">
    <location>
        <begin position="25"/>
        <end position="35"/>
    </location>
</feature>
<sequence>VMRVASNTHAPHSPPAPDTDDEELVTSTVTEPKSSKGNRLGFFRFALRWPWTFLLIMLVSGGVGLIAFALLFKLPAVPNCPATFWPTASASMRLYCAQLAANKQTAEDLLKAIELIEALPQDHPLREEIDSLTEQWSLDILKIGEAKFQAGKLDEAKAIANRIPTKSKASKLGQARIERWQGIWAKAEGIYQKAEQQLRESHWTVAFREAVKLTSLDNKYWAAVKYDEIVDQISIARDDSQKLDKARDFSQSNSVEDLLAAIKEADKISHKSYAYKEAQDLIAEAGKKLVERARNRLERRDWQGVLEIANKLPDSVKLPEVKSDLIALANAISAASSGTVSDLESAIAAAKKVGSGRPLYNEAEALSDRWQREIDDLARLDQAKTTASSGLVPDLRDAITEVEKIPKGNPRYSEAQADAGRWQSKIEATEDQPYLDRAKQIASLGGASGLQDAIQEARRITAGRALYPQAQEKIREWSSALEKIEDQPYLDQARTLANSGSLPSAITAAQQIKPGRALSREAQNNIRQWQAEIDGQQRLQESYETATPGTPEAISNAIRTARGVPSAAKVRGDAVIAVNRWSYQLLAMAQDRSSFNVTEAIAIAKMIPSGTEAYQSAQAQIQEWQKGLEPIPEVIPIPPTDPQ</sequence>
<dbReference type="RefSeq" id="WP_254012259.1">
    <property type="nucleotide sequence ID" value="NZ_JAMZMM010000119.1"/>
</dbReference>
<feature type="compositionally biased region" description="Polar residues" evidence="1">
    <location>
        <begin position="1"/>
        <end position="10"/>
    </location>
</feature>
<evidence type="ECO:0000313" key="3">
    <source>
        <dbReference type="EMBL" id="MCP2729474.1"/>
    </source>
</evidence>